<dbReference type="SUPFAM" id="SSF54975">
    <property type="entry name" value="Acylphosphatase/BLUF domain-like"/>
    <property type="match status" value="1"/>
</dbReference>
<dbReference type="InterPro" id="IPR055128">
    <property type="entry name" value="HypF_C_2"/>
</dbReference>
<reference evidence="12" key="2">
    <citation type="submission" date="2020-09" db="EMBL/GenBank/DDBJ databases">
        <authorList>
            <person name="Sun Q."/>
            <person name="Zhou Y."/>
        </authorList>
    </citation>
    <scope>NUCLEOTIDE SEQUENCE</scope>
    <source>
        <strain evidence="12">CGMCC 1.15958</strain>
    </source>
</reference>
<dbReference type="PANTHER" id="PTHR42959">
    <property type="entry name" value="CARBAMOYLTRANSFERASE"/>
    <property type="match status" value="1"/>
</dbReference>
<dbReference type="PIRSF" id="PIRSF006256">
    <property type="entry name" value="CMPcnvr_hdrg_mat"/>
    <property type="match status" value="1"/>
</dbReference>
<reference evidence="12" key="1">
    <citation type="journal article" date="2014" name="Int. J. Syst. Evol. Microbiol.">
        <title>Complete genome sequence of Corynebacterium casei LMG S-19264T (=DSM 44701T), isolated from a smear-ripened cheese.</title>
        <authorList>
            <consortium name="US DOE Joint Genome Institute (JGI-PGF)"/>
            <person name="Walter F."/>
            <person name="Albersmeier A."/>
            <person name="Kalinowski J."/>
            <person name="Ruckert C."/>
        </authorList>
    </citation>
    <scope>NUCLEOTIDE SEQUENCE</scope>
    <source>
        <strain evidence="12">CGMCC 1.15958</strain>
    </source>
</reference>
<dbReference type="PROSITE" id="PS51160">
    <property type="entry name" value="ACYLPHOSPHATASE_3"/>
    <property type="match status" value="1"/>
</dbReference>
<dbReference type="SUPFAM" id="SSF55821">
    <property type="entry name" value="YrdC/RibB"/>
    <property type="match status" value="1"/>
</dbReference>
<dbReference type="Pfam" id="PF17788">
    <property type="entry name" value="HypF_C"/>
    <property type="match status" value="1"/>
</dbReference>
<dbReference type="EMBL" id="BMKK01000008">
    <property type="protein sequence ID" value="GGD70598.1"/>
    <property type="molecule type" value="Genomic_DNA"/>
</dbReference>
<evidence type="ECO:0000256" key="7">
    <source>
        <dbReference type="ARBA" id="ARBA00048220"/>
    </source>
</evidence>
<feature type="domain" description="YrdC-like" evidence="11">
    <location>
        <begin position="201"/>
        <end position="381"/>
    </location>
</feature>
<comment type="similarity">
    <text evidence="2 8">Belongs to the carbamoyltransferase HypF family.</text>
</comment>
<feature type="domain" description="Acylphosphatase-like" evidence="10">
    <location>
        <begin position="2"/>
        <end position="89"/>
    </location>
</feature>
<evidence type="ECO:0000256" key="4">
    <source>
        <dbReference type="ARBA" id="ARBA00022723"/>
    </source>
</evidence>
<dbReference type="GO" id="GO:0008270">
    <property type="term" value="F:zinc ion binding"/>
    <property type="evidence" value="ECO:0007669"/>
    <property type="project" value="UniProtKB-KW"/>
</dbReference>
<feature type="active site" evidence="9">
    <location>
        <position position="35"/>
    </location>
</feature>
<evidence type="ECO:0000256" key="1">
    <source>
        <dbReference type="ARBA" id="ARBA00004711"/>
    </source>
</evidence>
<dbReference type="Pfam" id="PF22521">
    <property type="entry name" value="HypF_C_2"/>
    <property type="match status" value="1"/>
</dbReference>
<dbReference type="Gene3D" id="3.30.420.360">
    <property type="match status" value="1"/>
</dbReference>
<dbReference type="PANTHER" id="PTHR42959:SF1">
    <property type="entry name" value="CARBAMOYLTRANSFERASE HYPF"/>
    <property type="match status" value="1"/>
</dbReference>
<dbReference type="InterPro" id="IPR004421">
    <property type="entry name" value="Carbamoyltransferase_HypF"/>
</dbReference>
<dbReference type="GO" id="GO:0016874">
    <property type="term" value="F:ligase activity"/>
    <property type="evidence" value="ECO:0007669"/>
    <property type="project" value="UniProtKB-UniRule"/>
</dbReference>
<evidence type="ECO:0000256" key="5">
    <source>
        <dbReference type="ARBA" id="ARBA00022771"/>
    </source>
</evidence>
<sequence>MVYEIRIKGQVQGVGFRPFVYCLATEMQLSGYVNNTNEGVLIEIVASEKIKDFTESLLSKAPKLAKITELSTKQINRLPKYSEGFHIIKSQSGDKRNVLLSPDFGICEQCSNEIDNQKNHRFQYAFTTCTYCGPRYSIIKQLPYDREHTSMGVFEMCDDCRQEYQNVNDRRYFSQTNSCKKCGIKLTLFDNQKRQIADNDSAVIEQTIKAISEGKIVAVKGIGGYLLMCDATQPSTIETLRLRKHRPLKPFAVMYPSLVALEKQIEVRAEEREILTNEVAVIVLLSTNIQLSTAGLVGVMLPYTPLFQLICQKIDRPLIATSGNLSHSPIIYQDAKALDELSEIADFILVNNREIVVPQDDSVLRFTPKYNKKIVLRRSRGLAPTFILPSFFAQNNIIAMGAMLKSTFTITHENNVYVSQYLGDLEDFDSQENYKNTLSHLSNVLSFTPQTVLVDMHKAYSSTEMGRTIANEKQLKLAEIQHHKAHFAAVLAENNLLDSSEPILGVIWDGTGLGEDGQIWGGEFFSFRSNSIERVGHFEYFPNLMGDKMAREPRLSALAVCSSFFENLDFLKEKFSDLEWNIYQKHLKQAKMLQNSSVGRLFDAMASLLGIADKVSYEGEAAINIESIAQAYLNENGIPNEIYEIVILPQNTLSIQHLLQGVSNDLNQNVNIGKIALKFHLTMIESVNMIANKLNISKIAFSGGVWQNALLVDLVIERLSNFELYFHQQLSPNDECISFGQVAFFELINRNKS</sequence>
<evidence type="ECO:0000256" key="3">
    <source>
        <dbReference type="ARBA" id="ARBA00022598"/>
    </source>
</evidence>
<comment type="caution">
    <text evidence="12">The sequence shown here is derived from an EMBL/GenBank/DDBJ whole genome shotgun (WGS) entry which is preliminary data.</text>
</comment>
<evidence type="ECO:0000256" key="2">
    <source>
        <dbReference type="ARBA" id="ARBA00008097"/>
    </source>
</evidence>
<evidence type="ECO:0000256" key="9">
    <source>
        <dbReference type="PROSITE-ProRule" id="PRU00520"/>
    </source>
</evidence>
<dbReference type="Pfam" id="PF07503">
    <property type="entry name" value="zf-HYPF"/>
    <property type="match status" value="2"/>
</dbReference>
<dbReference type="AlphaFoldDB" id="A0A916Z1V0"/>
<dbReference type="GO" id="GO:0016743">
    <property type="term" value="F:carboxyl- or carbamoyltransferase activity"/>
    <property type="evidence" value="ECO:0007669"/>
    <property type="project" value="UniProtKB-UniRule"/>
</dbReference>
<dbReference type="InterPro" id="IPR017968">
    <property type="entry name" value="Acylphosphatase_CS"/>
</dbReference>
<comment type="pathway">
    <text evidence="1">Protein modification; [NiFe] hydrogenase maturation.</text>
</comment>
<dbReference type="Gene3D" id="3.30.110.120">
    <property type="match status" value="1"/>
</dbReference>
<dbReference type="InterPro" id="IPR001792">
    <property type="entry name" value="Acylphosphatase-like_dom"/>
</dbReference>
<dbReference type="Gene3D" id="3.30.420.40">
    <property type="match status" value="1"/>
</dbReference>
<evidence type="ECO:0000259" key="10">
    <source>
        <dbReference type="PROSITE" id="PS51160"/>
    </source>
</evidence>
<gene>
    <name evidence="12" type="ORF">GCM10011514_38310</name>
</gene>
<keyword evidence="3" id="KW-0436">Ligase</keyword>
<dbReference type="GO" id="GO:0003998">
    <property type="term" value="F:acylphosphatase activity"/>
    <property type="evidence" value="ECO:0007669"/>
    <property type="project" value="UniProtKB-EC"/>
</dbReference>
<accession>A0A916Z1V0</accession>
<dbReference type="NCBIfam" id="TIGR00143">
    <property type="entry name" value="hypF"/>
    <property type="match status" value="1"/>
</dbReference>
<name>A0A916Z1V0_9BACT</name>
<dbReference type="InterPro" id="IPR006070">
    <property type="entry name" value="Sua5-like_dom"/>
</dbReference>
<dbReference type="Pfam" id="PF00708">
    <property type="entry name" value="Acylphosphatase"/>
    <property type="match status" value="1"/>
</dbReference>
<evidence type="ECO:0000259" key="11">
    <source>
        <dbReference type="PROSITE" id="PS51163"/>
    </source>
</evidence>
<keyword evidence="4" id="KW-0479">Metal-binding</keyword>
<dbReference type="PROSITE" id="PS00150">
    <property type="entry name" value="ACYLPHOSPHATASE_1"/>
    <property type="match status" value="1"/>
</dbReference>
<feature type="active site" evidence="9">
    <location>
        <position position="17"/>
    </location>
</feature>
<comment type="catalytic activity">
    <reaction evidence="7">
        <text>C-terminal L-cysteinyl-[HypE protein] + carbamoyl phosphate + ATP + H2O = C-terminal S-carboxamide-L-cysteinyl-[HypE protein] + AMP + phosphate + diphosphate + H(+)</text>
        <dbReference type="Rhea" id="RHEA:55636"/>
        <dbReference type="Rhea" id="RHEA-COMP:14247"/>
        <dbReference type="Rhea" id="RHEA-COMP:14392"/>
        <dbReference type="ChEBI" id="CHEBI:15377"/>
        <dbReference type="ChEBI" id="CHEBI:15378"/>
        <dbReference type="ChEBI" id="CHEBI:30616"/>
        <dbReference type="ChEBI" id="CHEBI:33019"/>
        <dbReference type="ChEBI" id="CHEBI:43474"/>
        <dbReference type="ChEBI" id="CHEBI:58228"/>
        <dbReference type="ChEBI" id="CHEBI:76913"/>
        <dbReference type="ChEBI" id="CHEBI:139126"/>
        <dbReference type="ChEBI" id="CHEBI:456215"/>
    </reaction>
</comment>
<dbReference type="Gene3D" id="3.90.870.50">
    <property type="match status" value="1"/>
</dbReference>
<dbReference type="EC" id="6.2.-.-" evidence="8"/>
<keyword evidence="13" id="KW-1185">Reference proteome</keyword>
<dbReference type="Proteomes" id="UP000609064">
    <property type="component" value="Unassembled WGS sequence"/>
</dbReference>
<dbReference type="InterPro" id="IPR011125">
    <property type="entry name" value="Znf_HypF"/>
</dbReference>
<proteinExistence type="inferred from homology"/>
<evidence type="ECO:0000256" key="6">
    <source>
        <dbReference type="ARBA" id="ARBA00022833"/>
    </source>
</evidence>
<dbReference type="InterPro" id="IPR017945">
    <property type="entry name" value="DHBP_synth_RibB-like_a/b_dom"/>
</dbReference>
<dbReference type="InterPro" id="IPR036046">
    <property type="entry name" value="Acylphosphatase-like_dom_sf"/>
</dbReference>
<dbReference type="InterPro" id="IPR041440">
    <property type="entry name" value="HypF_C"/>
</dbReference>
<evidence type="ECO:0000313" key="13">
    <source>
        <dbReference type="Proteomes" id="UP000609064"/>
    </source>
</evidence>
<dbReference type="Pfam" id="PF01300">
    <property type="entry name" value="Sua5_yciO_yrdC"/>
    <property type="match status" value="1"/>
</dbReference>
<dbReference type="PROSITE" id="PS51163">
    <property type="entry name" value="YRDC"/>
    <property type="match status" value="1"/>
</dbReference>
<organism evidence="12 13">
    <name type="scientific">Emticicia aquatilis</name>
    <dbReference type="NCBI Taxonomy" id="1537369"/>
    <lineage>
        <taxon>Bacteria</taxon>
        <taxon>Pseudomonadati</taxon>
        <taxon>Bacteroidota</taxon>
        <taxon>Cytophagia</taxon>
        <taxon>Cytophagales</taxon>
        <taxon>Leadbetterellaceae</taxon>
        <taxon>Emticicia</taxon>
    </lineage>
</organism>
<protein>
    <recommendedName>
        <fullName evidence="8">Carbamoyltransferase</fullName>
        <ecNumber evidence="8">6.2.-.-</ecNumber>
    </recommendedName>
</protein>
<evidence type="ECO:0000256" key="8">
    <source>
        <dbReference type="PIRNR" id="PIRNR006256"/>
    </source>
</evidence>
<dbReference type="InterPro" id="IPR051060">
    <property type="entry name" value="Carbamoyltrans_HypF-like"/>
</dbReference>
<keyword evidence="9" id="KW-0378">Hydrolase</keyword>
<dbReference type="RefSeq" id="WP_188768395.1">
    <property type="nucleotide sequence ID" value="NZ_BMKK01000008.1"/>
</dbReference>
<dbReference type="GO" id="GO:0003725">
    <property type="term" value="F:double-stranded RNA binding"/>
    <property type="evidence" value="ECO:0007669"/>
    <property type="project" value="InterPro"/>
</dbReference>
<keyword evidence="5" id="KW-0863">Zinc-finger</keyword>
<dbReference type="GO" id="GO:0051604">
    <property type="term" value="P:protein maturation"/>
    <property type="evidence" value="ECO:0007669"/>
    <property type="project" value="TreeGrafter"/>
</dbReference>
<comment type="catalytic activity">
    <reaction evidence="9">
        <text>an acyl phosphate + H2O = a carboxylate + phosphate + H(+)</text>
        <dbReference type="Rhea" id="RHEA:14965"/>
        <dbReference type="ChEBI" id="CHEBI:15377"/>
        <dbReference type="ChEBI" id="CHEBI:15378"/>
        <dbReference type="ChEBI" id="CHEBI:29067"/>
        <dbReference type="ChEBI" id="CHEBI:43474"/>
        <dbReference type="ChEBI" id="CHEBI:59918"/>
        <dbReference type="EC" id="3.6.1.7"/>
    </reaction>
</comment>
<keyword evidence="6" id="KW-0862">Zinc</keyword>
<evidence type="ECO:0000313" key="12">
    <source>
        <dbReference type="EMBL" id="GGD70598.1"/>
    </source>
</evidence>